<keyword evidence="3" id="KW-1185">Reference proteome</keyword>
<evidence type="ECO:0000256" key="1">
    <source>
        <dbReference type="SAM" id="Phobius"/>
    </source>
</evidence>
<evidence type="ECO:0000313" key="2">
    <source>
        <dbReference type="EMBL" id="ALC15727.1"/>
    </source>
</evidence>
<keyword evidence="1" id="KW-1133">Transmembrane helix</keyword>
<keyword evidence="1" id="KW-0812">Transmembrane</keyword>
<feature type="transmembrane region" description="Helical" evidence="1">
    <location>
        <begin position="183"/>
        <end position="202"/>
    </location>
</feature>
<protein>
    <submittedName>
        <fullName evidence="2">Uncharacterized protein</fullName>
    </submittedName>
</protein>
<gene>
    <name evidence="2" type="ORF">DSOUD_0941</name>
</gene>
<dbReference type="Proteomes" id="UP000057158">
    <property type="component" value="Chromosome"/>
</dbReference>
<feature type="transmembrane region" description="Helical" evidence="1">
    <location>
        <begin position="214"/>
        <end position="239"/>
    </location>
</feature>
<proteinExistence type="predicted"/>
<keyword evidence="1" id="KW-0472">Membrane</keyword>
<organism evidence="2 3">
    <name type="scientific">Desulfuromonas soudanensis</name>
    <dbReference type="NCBI Taxonomy" id="1603606"/>
    <lineage>
        <taxon>Bacteria</taxon>
        <taxon>Pseudomonadati</taxon>
        <taxon>Thermodesulfobacteriota</taxon>
        <taxon>Desulfuromonadia</taxon>
        <taxon>Desulfuromonadales</taxon>
        <taxon>Desulfuromonadaceae</taxon>
        <taxon>Desulfuromonas</taxon>
    </lineage>
</organism>
<evidence type="ECO:0000313" key="3">
    <source>
        <dbReference type="Proteomes" id="UP000057158"/>
    </source>
</evidence>
<reference evidence="2 3" key="1">
    <citation type="submission" date="2015-07" db="EMBL/GenBank/DDBJ databases">
        <title>Isolation and Genomic Characterization of a Novel Halophilic Metal-Reducing Deltaproteobacterium from the Deep Subsurface.</title>
        <authorList>
            <person name="Badalamenti J.P."/>
            <person name="Summers Z.M."/>
            <person name="Gralnick J.A."/>
            <person name="Bond D.R."/>
        </authorList>
    </citation>
    <scope>NUCLEOTIDE SEQUENCE [LARGE SCALE GENOMIC DNA]</scope>
    <source>
        <strain evidence="2 3">WTL</strain>
    </source>
</reference>
<dbReference type="PATRIC" id="fig|1603606.3.peg.1033"/>
<feature type="transmembrane region" description="Helical" evidence="1">
    <location>
        <begin position="152"/>
        <end position="171"/>
    </location>
</feature>
<dbReference type="KEGG" id="des:DSOUD_0941"/>
<accession>A0A0M4CZ52</accession>
<dbReference type="EMBL" id="CP010802">
    <property type="protein sequence ID" value="ALC15727.1"/>
    <property type="molecule type" value="Genomic_DNA"/>
</dbReference>
<dbReference type="AlphaFoldDB" id="A0A0M4CZ52"/>
<dbReference type="RefSeq" id="WP_053549905.1">
    <property type="nucleotide sequence ID" value="NZ_CP010802.1"/>
</dbReference>
<dbReference type="STRING" id="1603606.DSOUD_0941"/>
<sequence>MEKFTLKKSLPSCRVDKRLLAQIETFFLTQVARGFKKEIESMMYVLEVKNPGELRKFSVTLLTREGILDLPSMSEFKGEALDPSLRKAVVSLKLGRPELIDITLTFSRQGFPLMELTTFSKTVHQAGAQIHQKLLSIMGNWSNRNWIVHHRLFRGALILAIPGGVVGYGYLRQLDLSRLLFAQGWLLILAALLSLALTRIFPRTSFKTRRHINFRMLGALVLFSTTLAAIAGYVTLLLFELGHLSR</sequence>
<name>A0A0M4CZ52_9BACT</name>